<dbReference type="AlphaFoldDB" id="A0A2H9TM84"/>
<dbReference type="GO" id="GO:0004571">
    <property type="term" value="F:mannosyl-oligosaccharide 1,2-alpha-mannosidase activity"/>
    <property type="evidence" value="ECO:0007669"/>
    <property type="project" value="InterPro"/>
</dbReference>
<comment type="caution">
    <text evidence="1">The sequence shown here is derived from an EMBL/GenBank/DDBJ whole genome shotgun (WGS) entry which is preliminary data.</text>
</comment>
<dbReference type="EMBL" id="MTSL01000101">
    <property type="protein sequence ID" value="PJF18863.1"/>
    <property type="molecule type" value="Genomic_DNA"/>
</dbReference>
<accession>A0A2H9TM84</accession>
<proteinExistence type="predicted"/>
<keyword evidence="2" id="KW-1185">Reference proteome</keyword>
<dbReference type="GO" id="GO:0005509">
    <property type="term" value="F:calcium ion binding"/>
    <property type="evidence" value="ECO:0007669"/>
    <property type="project" value="InterPro"/>
</dbReference>
<gene>
    <name evidence="1" type="ORF">PSACC_01367</name>
</gene>
<evidence type="ECO:0000313" key="1">
    <source>
        <dbReference type="EMBL" id="PJF18863.1"/>
    </source>
</evidence>
<evidence type="ECO:0000313" key="2">
    <source>
        <dbReference type="Proteomes" id="UP000240830"/>
    </source>
</evidence>
<name>A0A2H9TM84_9FUNG</name>
<dbReference type="Proteomes" id="UP000240830">
    <property type="component" value="Unassembled WGS sequence"/>
</dbReference>
<reference evidence="1 2" key="1">
    <citation type="submission" date="2016-10" db="EMBL/GenBank/DDBJ databases">
        <title>The genome of Paramicrosporidium saccamoebae is the missing link in understanding Cryptomycota and Microsporidia evolution.</title>
        <authorList>
            <person name="Quandt C.A."/>
            <person name="Beaudet D."/>
            <person name="Corsaro D."/>
            <person name="Michel R."/>
            <person name="Corradi N."/>
            <person name="James T."/>
        </authorList>
    </citation>
    <scope>NUCLEOTIDE SEQUENCE [LARGE SCALE GENOMIC DNA]</scope>
    <source>
        <strain evidence="1 2">KSL3</strain>
    </source>
</reference>
<dbReference type="SUPFAM" id="SSF48225">
    <property type="entry name" value="Seven-hairpin glycosidases"/>
    <property type="match status" value="1"/>
</dbReference>
<organism evidence="1 2">
    <name type="scientific">Paramicrosporidium saccamoebae</name>
    <dbReference type="NCBI Taxonomy" id="1246581"/>
    <lineage>
        <taxon>Eukaryota</taxon>
        <taxon>Fungi</taxon>
        <taxon>Fungi incertae sedis</taxon>
        <taxon>Cryptomycota</taxon>
        <taxon>Cryptomycota incertae sedis</taxon>
        <taxon>Paramicrosporidium</taxon>
    </lineage>
</organism>
<dbReference type="InterPro" id="IPR036026">
    <property type="entry name" value="Seven-hairpin_glycosidases"/>
</dbReference>
<sequence length="173" mass="19155">MLDTLILVDIMDTFQSALKEFTMLVQADPLPHTALTLYEAAEMLRNMLGAYSLSGDGLFVTQAQILGQQIIDHLATNPMVPEKVPKIDLDLRYLAGLTGSSGFNAAAAQIAKISFSGEEKTDIRDLETGLRNSLVQYHIVSDQLRHQAMLLIKDYQANKNENVPLPWDLVAKI</sequence>
<protein>
    <submittedName>
        <fullName evidence="1">Uncharacterized protein</fullName>
    </submittedName>
</protein>
<dbReference type="GO" id="GO:0016020">
    <property type="term" value="C:membrane"/>
    <property type="evidence" value="ECO:0007669"/>
    <property type="project" value="InterPro"/>
</dbReference>